<organism evidence="1 2">
    <name type="scientific">Gibbsiella dentisursi</name>
    <dbReference type="NCBI Taxonomy" id="796890"/>
    <lineage>
        <taxon>Bacteria</taxon>
        <taxon>Pseudomonadati</taxon>
        <taxon>Pseudomonadota</taxon>
        <taxon>Gammaproteobacteria</taxon>
        <taxon>Enterobacterales</taxon>
        <taxon>Yersiniaceae</taxon>
        <taxon>Gibbsiella</taxon>
    </lineage>
</organism>
<proteinExistence type="predicted"/>
<evidence type="ECO:0000313" key="2">
    <source>
        <dbReference type="Proteomes" id="UP001499994"/>
    </source>
</evidence>
<evidence type="ECO:0000313" key="1">
    <source>
        <dbReference type="EMBL" id="GAA3897966.1"/>
    </source>
</evidence>
<gene>
    <name evidence="1" type="ORF">GCM10022405_24060</name>
</gene>
<dbReference type="Proteomes" id="UP001499994">
    <property type="component" value="Unassembled WGS sequence"/>
</dbReference>
<protein>
    <submittedName>
        <fullName evidence="1">Uncharacterized protein</fullName>
    </submittedName>
</protein>
<dbReference type="EMBL" id="BAABDG010000003">
    <property type="protein sequence ID" value="GAA3897966.1"/>
    <property type="molecule type" value="Genomic_DNA"/>
</dbReference>
<reference evidence="2" key="1">
    <citation type="journal article" date="2019" name="Int. J. Syst. Evol. Microbiol.">
        <title>The Global Catalogue of Microorganisms (GCM) 10K type strain sequencing project: providing services to taxonomists for standard genome sequencing and annotation.</title>
        <authorList>
            <consortium name="The Broad Institute Genomics Platform"/>
            <consortium name="The Broad Institute Genome Sequencing Center for Infectious Disease"/>
            <person name="Wu L."/>
            <person name="Ma J."/>
        </authorList>
    </citation>
    <scope>NUCLEOTIDE SEQUENCE [LARGE SCALE GENOMIC DNA]</scope>
    <source>
        <strain evidence="2">JCM 17201</strain>
    </source>
</reference>
<name>A0ABP7LAB6_9GAMM</name>
<sequence>MRSVNIKLNHFNLTITQSDIRLGASFLNKKSMTKTFQLSSFLQCYGIHAFSIESLRY</sequence>
<accession>A0ABP7LAB6</accession>
<keyword evidence="2" id="KW-1185">Reference proteome</keyword>
<comment type="caution">
    <text evidence="1">The sequence shown here is derived from an EMBL/GenBank/DDBJ whole genome shotgun (WGS) entry which is preliminary data.</text>
</comment>